<accession>A0A7W7NYT3</accession>
<dbReference type="Proteomes" id="UP000555448">
    <property type="component" value="Unassembled WGS sequence"/>
</dbReference>
<proteinExistence type="predicted"/>
<evidence type="ECO:0000313" key="3">
    <source>
        <dbReference type="Proteomes" id="UP000555448"/>
    </source>
</evidence>
<dbReference type="Pfam" id="PF06986">
    <property type="entry name" value="F_T4SS_TraN"/>
    <property type="match status" value="1"/>
</dbReference>
<sequence>MSGVMVALASMALGCATPAAAQDRAAAEAQARDLAKDIQAIGKGIVTSNGSPNTVPGYQGTNVSGSELLDDPDHLSSQGATAAAGSDAYATIVDPGRPEFDPTTIDMSAGQAIETNPDAFLGTGTQIGGSQGSCEPLPRSGTEDSIYYETCNKGDQIIKVPKVCTSTLTVSFDRVTSWIYYSATQGPYASRAVLEPAIADGTCKSKGAFNYCTEVSQYGYRPTSGCNPNNFSPEIFECTREIGGMTAADPSTFNGVVKATGQFWASKSETVSPPIITRNDAACPFATSEACVSDDPEVCTSSDPETRIIDGVSVTQPCWAWSRPFTCQERRPGPPNDCAAVQAKPECTFDHDECLSADPDGTCSVTDKVYRCTIPGEEGEPDGAAICSGDLYCINGECTQIERQASTEFKDAMVAVQTLGQVRDDFNPDDLTLFGGEKAGCHKPVFGLVNCCAGKTSGLLTTATGAAALASGPAAIAALATPFLTMFLCSSEEKLLDVKDRMGLCHYVGTYCSDKILGVCTSKRKNFCCYQSKLARILQEQGRTQIGKSWGTAKNPICKGFSIVEFQKLDLSQMDFTEVYDDFMDAAKVPDEVQASIDIQNKIQQYYELHQGP</sequence>
<protein>
    <submittedName>
        <fullName evidence="2">Conjugal transfer mating pair stabilization protein TraN</fullName>
    </submittedName>
</protein>
<dbReference type="EMBL" id="JACHLR010000024">
    <property type="protein sequence ID" value="MBB4860540.1"/>
    <property type="molecule type" value="Genomic_DNA"/>
</dbReference>
<comment type="caution">
    <text evidence="2">The sequence shown here is derived from an EMBL/GenBank/DDBJ whole genome shotgun (WGS) entry which is preliminary data.</text>
</comment>
<evidence type="ECO:0000313" key="2">
    <source>
        <dbReference type="EMBL" id="MBB4860540.1"/>
    </source>
</evidence>
<dbReference type="InterPro" id="IPR014121">
    <property type="entry name" value="TraN_Ftype"/>
</dbReference>
<name>A0A7W7NYT3_9SPHN</name>
<organism evidence="2 3">
    <name type="scientific">Novosphingobium chloroacetimidivorans</name>
    <dbReference type="NCBI Taxonomy" id="1428314"/>
    <lineage>
        <taxon>Bacteria</taxon>
        <taxon>Pseudomonadati</taxon>
        <taxon>Pseudomonadota</taxon>
        <taxon>Alphaproteobacteria</taxon>
        <taxon>Sphingomonadales</taxon>
        <taxon>Sphingomonadaceae</taxon>
        <taxon>Novosphingobium</taxon>
    </lineage>
</organism>
<feature type="chain" id="PRO_5030510915" evidence="1">
    <location>
        <begin position="22"/>
        <end position="613"/>
    </location>
</feature>
<evidence type="ECO:0000256" key="1">
    <source>
        <dbReference type="SAM" id="SignalP"/>
    </source>
</evidence>
<feature type="signal peptide" evidence="1">
    <location>
        <begin position="1"/>
        <end position="21"/>
    </location>
</feature>
<keyword evidence="1" id="KW-0732">Signal</keyword>
<dbReference type="AlphaFoldDB" id="A0A7W7NYT3"/>
<keyword evidence="3" id="KW-1185">Reference proteome</keyword>
<gene>
    <name evidence="2" type="ORF">HNO88_003884</name>
</gene>
<reference evidence="2 3" key="1">
    <citation type="submission" date="2020-08" db="EMBL/GenBank/DDBJ databases">
        <title>Functional genomics of gut bacteria from endangered species of beetles.</title>
        <authorList>
            <person name="Carlos-Shanley C."/>
        </authorList>
    </citation>
    <scope>NUCLEOTIDE SEQUENCE [LARGE SCALE GENOMIC DNA]</scope>
    <source>
        <strain evidence="2 3">S00245</strain>
    </source>
</reference>